<dbReference type="InterPro" id="IPR008927">
    <property type="entry name" value="6-PGluconate_DH-like_C_sf"/>
</dbReference>
<dbReference type="SUPFAM" id="SSF48179">
    <property type="entry name" value="6-phosphogluconate dehydrogenase C-terminal domain-like"/>
    <property type="match status" value="1"/>
</dbReference>
<comment type="similarity">
    <text evidence="2 8">Belongs to the pyrroline-5-carboxylate reductase family.</text>
</comment>
<evidence type="ECO:0000259" key="9">
    <source>
        <dbReference type="Pfam" id="PF03807"/>
    </source>
</evidence>
<evidence type="ECO:0000256" key="4">
    <source>
        <dbReference type="ARBA" id="ARBA00022650"/>
    </source>
</evidence>
<dbReference type="EMBL" id="JAQQBR010000005">
    <property type="protein sequence ID" value="KAK0175107.1"/>
    <property type="molecule type" value="Genomic_DNA"/>
</dbReference>
<keyword evidence="6 8" id="KW-0560">Oxidoreductase</keyword>
<keyword evidence="4 8" id="KW-0641">Proline biosynthesis</keyword>
<feature type="binding site" evidence="7">
    <location>
        <position position="64"/>
    </location>
    <ligand>
        <name>NADPH</name>
        <dbReference type="ChEBI" id="CHEBI:57783"/>
    </ligand>
</feature>
<protein>
    <recommendedName>
        <fullName evidence="3 8">Pyrroline-5-carboxylate reductase</fullName>
        <ecNumber evidence="3 8">1.5.1.2</ecNumber>
    </recommendedName>
</protein>
<name>A0AA39KVE4_MICHY</name>
<organism evidence="11 12">
    <name type="scientific">Microctonus hyperodae</name>
    <name type="common">Parasitoid wasp</name>
    <dbReference type="NCBI Taxonomy" id="165561"/>
    <lineage>
        <taxon>Eukaryota</taxon>
        <taxon>Metazoa</taxon>
        <taxon>Ecdysozoa</taxon>
        <taxon>Arthropoda</taxon>
        <taxon>Hexapoda</taxon>
        <taxon>Insecta</taxon>
        <taxon>Pterygota</taxon>
        <taxon>Neoptera</taxon>
        <taxon>Endopterygota</taxon>
        <taxon>Hymenoptera</taxon>
        <taxon>Apocrita</taxon>
        <taxon>Ichneumonoidea</taxon>
        <taxon>Braconidae</taxon>
        <taxon>Euphorinae</taxon>
        <taxon>Microctonus</taxon>
    </lineage>
</organism>
<dbReference type="Gene3D" id="3.40.50.720">
    <property type="entry name" value="NAD(P)-binding Rossmann-like Domain"/>
    <property type="match status" value="1"/>
</dbReference>
<feature type="binding site" evidence="7">
    <location>
        <begin position="76"/>
        <end position="79"/>
    </location>
    <ligand>
        <name>NADP(+)</name>
        <dbReference type="ChEBI" id="CHEBI:58349"/>
    </ligand>
</feature>
<dbReference type="Pfam" id="PF14748">
    <property type="entry name" value="P5CR_dimer"/>
    <property type="match status" value="1"/>
</dbReference>
<reference evidence="11" key="1">
    <citation type="journal article" date="2023" name="bioRxiv">
        <title>Scaffold-level genome assemblies of two parasitoid biocontrol wasps reveal the parthenogenesis mechanism and an associated novel virus.</title>
        <authorList>
            <person name="Inwood S."/>
            <person name="Skelly J."/>
            <person name="Guhlin J."/>
            <person name="Harrop T."/>
            <person name="Goldson S."/>
            <person name="Dearden P."/>
        </authorList>
    </citation>
    <scope>NUCLEOTIDE SEQUENCE</scope>
    <source>
        <strain evidence="11">Lincoln</strain>
        <tissue evidence="11">Whole body</tissue>
    </source>
</reference>
<keyword evidence="8" id="KW-0028">Amino-acid biosynthesis</keyword>
<comment type="catalytic activity">
    <reaction evidence="8">
        <text>L-proline + NADP(+) = (S)-1-pyrroline-5-carboxylate + NADPH + 2 H(+)</text>
        <dbReference type="Rhea" id="RHEA:14109"/>
        <dbReference type="ChEBI" id="CHEBI:15378"/>
        <dbReference type="ChEBI" id="CHEBI:17388"/>
        <dbReference type="ChEBI" id="CHEBI:57783"/>
        <dbReference type="ChEBI" id="CHEBI:58349"/>
        <dbReference type="ChEBI" id="CHEBI:60039"/>
        <dbReference type="EC" id="1.5.1.2"/>
    </reaction>
</comment>
<gene>
    <name evidence="11" type="ORF">PV327_008887</name>
</gene>
<evidence type="ECO:0000256" key="7">
    <source>
        <dbReference type="PIRSR" id="PIRSR000193-1"/>
    </source>
</evidence>
<dbReference type="HAMAP" id="MF_01925">
    <property type="entry name" value="P5C_reductase"/>
    <property type="match status" value="1"/>
</dbReference>
<keyword evidence="5 7" id="KW-0521">NADP</keyword>
<dbReference type="Proteomes" id="UP001168972">
    <property type="component" value="Unassembled WGS sequence"/>
</dbReference>
<dbReference type="InterPro" id="IPR029036">
    <property type="entry name" value="P5CR_dimer"/>
</dbReference>
<dbReference type="SUPFAM" id="SSF51735">
    <property type="entry name" value="NAD(P)-binding Rossmann-fold domains"/>
    <property type="match status" value="1"/>
</dbReference>
<evidence type="ECO:0000256" key="6">
    <source>
        <dbReference type="ARBA" id="ARBA00023002"/>
    </source>
</evidence>
<dbReference type="InterPro" id="IPR036291">
    <property type="entry name" value="NAD(P)-bd_dom_sf"/>
</dbReference>
<reference evidence="11" key="2">
    <citation type="submission" date="2023-03" db="EMBL/GenBank/DDBJ databases">
        <authorList>
            <person name="Inwood S.N."/>
            <person name="Skelly J.G."/>
            <person name="Guhlin J."/>
            <person name="Harrop T.W.R."/>
            <person name="Goldson S.G."/>
            <person name="Dearden P.K."/>
        </authorList>
    </citation>
    <scope>NUCLEOTIDE SEQUENCE</scope>
    <source>
        <strain evidence="11">Lincoln</strain>
        <tissue evidence="11">Whole body</tissue>
    </source>
</reference>
<keyword evidence="12" id="KW-1185">Reference proteome</keyword>
<feature type="domain" description="Pyrroline-5-carboxylate reductase catalytic N-terminal" evidence="9">
    <location>
        <begin position="11"/>
        <end position="107"/>
    </location>
</feature>
<dbReference type="GO" id="GO:0004735">
    <property type="term" value="F:pyrroline-5-carboxylate reductase activity"/>
    <property type="evidence" value="ECO:0007669"/>
    <property type="project" value="UniProtKB-EC"/>
</dbReference>
<dbReference type="Gene3D" id="1.10.3730.10">
    <property type="entry name" value="ProC C-terminal domain-like"/>
    <property type="match status" value="1"/>
</dbReference>
<evidence type="ECO:0000256" key="5">
    <source>
        <dbReference type="ARBA" id="ARBA00022857"/>
    </source>
</evidence>
<dbReference type="InterPro" id="IPR028939">
    <property type="entry name" value="P5C_Rdtase_cat_N"/>
</dbReference>
<dbReference type="GO" id="GO:0055129">
    <property type="term" value="P:L-proline biosynthetic process"/>
    <property type="evidence" value="ECO:0007669"/>
    <property type="project" value="TreeGrafter"/>
</dbReference>
<dbReference type="PROSITE" id="PS00521">
    <property type="entry name" value="P5CR"/>
    <property type="match status" value="1"/>
</dbReference>
<evidence type="ECO:0000256" key="1">
    <source>
        <dbReference type="ARBA" id="ARBA00005205"/>
    </source>
</evidence>
<dbReference type="EC" id="1.5.1.2" evidence="3 8"/>
<sequence length="281" mass="30018">MDESNALNGCTIGFIGGGNMAHAIITPLLMKKIILPERVIISAKTSKTRQHWQEVYGVRTVEHNTDVLVCDIIFLAIKPQCLNTAIKQAFEGTPDNKQRIFVSIAAGITLDTLRQKIALYGNLNTAKIIRTVPNMPLSVSEGITLYSRNEYVSEKEATPVVEMFSHIGIVQEIDESLMNVAGGLAGCGPAFGYVMIEALADGAVRHGLPRDLAMKFAAQVLVGAGKMVIKTEKHPGILKDEVCSAGGTTIAGVHQLEIGAVRASLINAIGAAVNRSKELGS</sequence>
<dbReference type="PANTHER" id="PTHR11645">
    <property type="entry name" value="PYRROLINE-5-CARBOXYLATE REDUCTASE"/>
    <property type="match status" value="1"/>
</dbReference>
<dbReference type="AlphaFoldDB" id="A0AA39KVE4"/>
<feature type="domain" description="Pyrroline-5-carboxylate reductase dimerisation" evidence="10">
    <location>
        <begin position="175"/>
        <end position="279"/>
    </location>
</feature>
<dbReference type="Pfam" id="PF03807">
    <property type="entry name" value="F420_oxidored"/>
    <property type="match status" value="1"/>
</dbReference>
<dbReference type="PIRSF" id="PIRSF000193">
    <property type="entry name" value="Pyrrol-5-carb_rd"/>
    <property type="match status" value="1"/>
</dbReference>
<comment type="caution">
    <text evidence="11">The sequence shown here is derived from an EMBL/GenBank/DDBJ whole genome shotgun (WGS) entry which is preliminary data.</text>
</comment>
<dbReference type="FunFam" id="1.10.3730.10:FF:000001">
    <property type="entry name" value="Pyrroline-5-carboxylate reductase"/>
    <property type="match status" value="1"/>
</dbReference>
<dbReference type="NCBIfam" id="TIGR00112">
    <property type="entry name" value="proC"/>
    <property type="match status" value="1"/>
</dbReference>
<evidence type="ECO:0000256" key="8">
    <source>
        <dbReference type="RuleBase" id="RU003903"/>
    </source>
</evidence>
<dbReference type="PANTHER" id="PTHR11645:SF69">
    <property type="entry name" value="PYRROLINE-5-CARBOXYLATE REDUCTASE"/>
    <property type="match status" value="1"/>
</dbReference>
<evidence type="ECO:0000256" key="3">
    <source>
        <dbReference type="ARBA" id="ARBA00012855"/>
    </source>
</evidence>
<dbReference type="InterPro" id="IPR053790">
    <property type="entry name" value="P5CR-like_CS"/>
</dbReference>
<evidence type="ECO:0000259" key="10">
    <source>
        <dbReference type="Pfam" id="PF14748"/>
    </source>
</evidence>
<evidence type="ECO:0000313" key="12">
    <source>
        <dbReference type="Proteomes" id="UP001168972"/>
    </source>
</evidence>
<evidence type="ECO:0000256" key="2">
    <source>
        <dbReference type="ARBA" id="ARBA00005525"/>
    </source>
</evidence>
<accession>A0AA39KVE4</accession>
<proteinExistence type="inferred from homology"/>
<feature type="binding site" evidence="7">
    <location>
        <begin position="15"/>
        <end position="20"/>
    </location>
    <ligand>
        <name>NADP(+)</name>
        <dbReference type="ChEBI" id="CHEBI:58349"/>
    </ligand>
</feature>
<dbReference type="InterPro" id="IPR000304">
    <property type="entry name" value="Pyrroline-COOH_reductase"/>
</dbReference>
<comment type="pathway">
    <text evidence="1 8">Amino-acid biosynthesis; L-proline biosynthesis; L-proline from L-glutamate 5-semialdehyde: step 1/1.</text>
</comment>
<evidence type="ECO:0000313" key="11">
    <source>
        <dbReference type="EMBL" id="KAK0175107.1"/>
    </source>
</evidence>